<accession>A0A6P0GIC6</accession>
<dbReference type="Gene3D" id="1.10.357.10">
    <property type="entry name" value="Tetracycline Repressor, domain 2"/>
    <property type="match status" value="1"/>
</dbReference>
<sequence length="243" mass="26869">MLDPGLDDRQDFPGQSSRPQGRGYAASGRGTAARPLHRRRAVGAAVEGRAVDKVAQRRSELAAAALETLAELGYARTGLRDIAARSEFSHGVLHYYFRDKVELITHCVREYKARCATRYDEAVATATTAEDLVAGFLREQTATLTGEPQMHRLWYDLRNQSMFEPAFRADVAGIDLLLERMVGRVVSRYAELSGTRPRISPTAFYAVLDGLFQQALLRQLAGDPEAAASLREAVQEVLPQLVH</sequence>
<dbReference type="InterPro" id="IPR050109">
    <property type="entry name" value="HTH-type_TetR-like_transc_reg"/>
</dbReference>
<evidence type="ECO:0000313" key="7">
    <source>
        <dbReference type="EMBL" id="NEM06942.1"/>
    </source>
</evidence>
<dbReference type="PROSITE" id="PS50977">
    <property type="entry name" value="HTH_TETR_2"/>
    <property type="match status" value="1"/>
</dbReference>
<comment type="caution">
    <text evidence="7">The sequence shown here is derived from an EMBL/GenBank/DDBJ whole genome shotgun (WGS) entry which is preliminary data.</text>
</comment>
<dbReference type="InterPro" id="IPR036271">
    <property type="entry name" value="Tet_transcr_reg_TetR-rel_C_sf"/>
</dbReference>
<dbReference type="EMBL" id="JAAGWE010000020">
    <property type="protein sequence ID" value="NEM06942.1"/>
    <property type="molecule type" value="Genomic_DNA"/>
</dbReference>
<dbReference type="PANTHER" id="PTHR30055:SF234">
    <property type="entry name" value="HTH-TYPE TRANSCRIPTIONAL REGULATOR BETI"/>
    <property type="match status" value="1"/>
</dbReference>
<dbReference type="GO" id="GO:0000976">
    <property type="term" value="F:transcription cis-regulatory region binding"/>
    <property type="evidence" value="ECO:0007669"/>
    <property type="project" value="TreeGrafter"/>
</dbReference>
<keyword evidence="1" id="KW-0805">Transcription regulation</keyword>
<dbReference type="InterPro" id="IPR001647">
    <property type="entry name" value="HTH_TetR"/>
</dbReference>
<protein>
    <submittedName>
        <fullName evidence="7">TetR/AcrR family transcriptional regulator</fullName>
    </submittedName>
</protein>
<evidence type="ECO:0000256" key="2">
    <source>
        <dbReference type="ARBA" id="ARBA00023125"/>
    </source>
</evidence>
<dbReference type="GO" id="GO:0003700">
    <property type="term" value="F:DNA-binding transcription factor activity"/>
    <property type="evidence" value="ECO:0007669"/>
    <property type="project" value="TreeGrafter"/>
</dbReference>
<evidence type="ECO:0000256" key="5">
    <source>
        <dbReference type="SAM" id="MobiDB-lite"/>
    </source>
</evidence>
<evidence type="ECO:0000256" key="4">
    <source>
        <dbReference type="PROSITE-ProRule" id="PRU00335"/>
    </source>
</evidence>
<feature type="DNA-binding region" description="H-T-H motif" evidence="4">
    <location>
        <begin position="78"/>
        <end position="97"/>
    </location>
</feature>
<feature type="region of interest" description="Disordered" evidence="5">
    <location>
        <begin position="1"/>
        <end position="39"/>
    </location>
</feature>
<dbReference type="SUPFAM" id="SSF46689">
    <property type="entry name" value="Homeodomain-like"/>
    <property type="match status" value="1"/>
</dbReference>
<evidence type="ECO:0000256" key="3">
    <source>
        <dbReference type="ARBA" id="ARBA00023163"/>
    </source>
</evidence>
<dbReference type="Proteomes" id="UP000471126">
    <property type="component" value="Unassembled WGS sequence"/>
</dbReference>
<reference evidence="7 8" key="1">
    <citation type="submission" date="2019-12" db="EMBL/GenBank/DDBJ databases">
        <title>WGS of CPCC 203550 I12A-02606.</title>
        <authorList>
            <person name="Jiang Z."/>
        </authorList>
    </citation>
    <scope>NUCLEOTIDE SEQUENCE [LARGE SCALE GENOMIC DNA]</scope>
    <source>
        <strain evidence="7 8">I12A-02606</strain>
    </source>
</reference>
<keyword evidence="2 4" id="KW-0238">DNA-binding</keyword>
<dbReference type="PANTHER" id="PTHR30055">
    <property type="entry name" value="HTH-TYPE TRANSCRIPTIONAL REGULATOR RUTR"/>
    <property type="match status" value="1"/>
</dbReference>
<dbReference type="PRINTS" id="PR00455">
    <property type="entry name" value="HTHTETR"/>
</dbReference>
<organism evidence="7 8">
    <name type="scientific">Geodermatophilus normandii</name>
    <dbReference type="NCBI Taxonomy" id="1137989"/>
    <lineage>
        <taxon>Bacteria</taxon>
        <taxon>Bacillati</taxon>
        <taxon>Actinomycetota</taxon>
        <taxon>Actinomycetes</taxon>
        <taxon>Geodermatophilales</taxon>
        <taxon>Geodermatophilaceae</taxon>
        <taxon>Geodermatophilus</taxon>
    </lineage>
</organism>
<keyword evidence="3" id="KW-0804">Transcription</keyword>
<proteinExistence type="predicted"/>
<evidence type="ECO:0000313" key="8">
    <source>
        <dbReference type="Proteomes" id="UP000471126"/>
    </source>
</evidence>
<gene>
    <name evidence="7" type="ORF">GCU54_13080</name>
</gene>
<evidence type="ECO:0000256" key="1">
    <source>
        <dbReference type="ARBA" id="ARBA00023015"/>
    </source>
</evidence>
<feature type="compositionally biased region" description="Basic and acidic residues" evidence="5">
    <location>
        <begin position="1"/>
        <end position="11"/>
    </location>
</feature>
<dbReference type="SUPFAM" id="SSF48498">
    <property type="entry name" value="Tetracyclin repressor-like, C-terminal domain"/>
    <property type="match status" value="1"/>
</dbReference>
<dbReference type="Pfam" id="PF00440">
    <property type="entry name" value="TetR_N"/>
    <property type="match status" value="1"/>
</dbReference>
<dbReference type="InterPro" id="IPR009057">
    <property type="entry name" value="Homeodomain-like_sf"/>
</dbReference>
<feature type="domain" description="HTH tetR-type" evidence="6">
    <location>
        <begin position="55"/>
        <end position="115"/>
    </location>
</feature>
<dbReference type="AlphaFoldDB" id="A0A6P0GIC6"/>
<evidence type="ECO:0000259" key="6">
    <source>
        <dbReference type="PROSITE" id="PS50977"/>
    </source>
</evidence>
<name>A0A6P0GIC6_9ACTN</name>